<reference evidence="6 7" key="1">
    <citation type="submission" date="2021-06" db="EMBL/GenBank/DDBJ databases">
        <authorList>
            <person name="Palmer J.M."/>
        </authorList>
    </citation>
    <scope>NUCLEOTIDE SEQUENCE [LARGE SCALE GENOMIC DNA]</scope>
    <source>
        <strain evidence="6 7">CL_MEX2019</strain>
        <tissue evidence="6">Muscle</tissue>
    </source>
</reference>
<organism evidence="6 7">
    <name type="scientific">Characodon lateralis</name>
    <dbReference type="NCBI Taxonomy" id="208331"/>
    <lineage>
        <taxon>Eukaryota</taxon>
        <taxon>Metazoa</taxon>
        <taxon>Chordata</taxon>
        <taxon>Craniata</taxon>
        <taxon>Vertebrata</taxon>
        <taxon>Euteleostomi</taxon>
        <taxon>Actinopterygii</taxon>
        <taxon>Neopterygii</taxon>
        <taxon>Teleostei</taxon>
        <taxon>Neoteleostei</taxon>
        <taxon>Acanthomorphata</taxon>
        <taxon>Ovalentaria</taxon>
        <taxon>Atherinomorphae</taxon>
        <taxon>Cyprinodontiformes</taxon>
        <taxon>Goodeidae</taxon>
        <taxon>Characodon</taxon>
    </lineage>
</organism>
<accession>A0ABU7ENR3</accession>
<dbReference type="InterPro" id="IPR049730">
    <property type="entry name" value="SNF2/RAD54-like_C"/>
</dbReference>
<feature type="region of interest" description="Disordered" evidence="3">
    <location>
        <begin position="26"/>
        <end position="141"/>
    </location>
</feature>
<keyword evidence="7" id="KW-1185">Reference proteome</keyword>
<feature type="compositionally biased region" description="Low complexity" evidence="3">
    <location>
        <begin position="55"/>
        <end position="66"/>
    </location>
</feature>
<protein>
    <submittedName>
        <fullName evidence="6">SWI/SNF- matrix-associated actin-dependent regulator of chromatin subfamily A containing DEAD/H box 1A</fullName>
    </submittedName>
</protein>
<feature type="compositionally biased region" description="Acidic residues" evidence="3">
    <location>
        <begin position="204"/>
        <end position="226"/>
    </location>
</feature>
<evidence type="ECO:0000256" key="2">
    <source>
        <dbReference type="ARBA" id="ARBA00022801"/>
    </source>
</evidence>
<dbReference type="Gene3D" id="3.40.50.300">
    <property type="entry name" value="P-loop containing nucleotide triphosphate hydrolases"/>
    <property type="match status" value="1"/>
</dbReference>
<evidence type="ECO:0000313" key="6">
    <source>
        <dbReference type="EMBL" id="MED6287649.1"/>
    </source>
</evidence>
<feature type="compositionally biased region" description="Low complexity" evidence="3">
    <location>
        <begin position="156"/>
        <end position="181"/>
    </location>
</feature>
<dbReference type="InterPro" id="IPR038718">
    <property type="entry name" value="SNF2-like_sf"/>
</dbReference>
<dbReference type="Pfam" id="PF00176">
    <property type="entry name" value="SNF2-rel_dom"/>
    <property type="match status" value="1"/>
</dbReference>
<dbReference type="Proteomes" id="UP001352852">
    <property type="component" value="Unassembled WGS sequence"/>
</dbReference>
<evidence type="ECO:0000313" key="7">
    <source>
        <dbReference type="Proteomes" id="UP001352852"/>
    </source>
</evidence>
<dbReference type="Gene3D" id="3.40.50.10810">
    <property type="entry name" value="Tandem AAA-ATPase domain"/>
    <property type="match status" value="1"/>
</dbReference>
<gene>
    <name evidence="6" type="primary">SMARCAD1A</name>
    <name evidence="6" type="ORF">CHARACLAT_018448</name>
</gene>
<dbReference type="InterPro" id="IPR027417">
    <property type="entry name" value="P-loop_NTPase"/>
</dbReference>
<feature type="compositionally biased region" description="Basic and acidic residues" evidence="3">
    <location>
        <begin position="36"/>
        <end position="49"/>
    </location>
</feature>
<dbReference type="Pfam" id="PF00271">
    <property type="entry name" value="Helicase_C"/>
    <property type="match status" value="1"/>
</dbReference>
<feature type="domain" description="Helicase ATP-binding" evidence="4">
    <location>
        <begin position="356"/>
        <end position="524"/>
    </location>
</feature>
<dbReference type="InterPro" id="IPR001650">
    <property type="entry name" value="Helicase_C-like"/>
</dbReference>
<sequence>MVLQEHNWDVEEALQVLQMFSESDYSDTGLVIPENQKSKAKDVSTRDYSEDNTDTDGNNPGDTENGSSSSVYLEEQKPKRKQMSIRKCTDANDYKYKDGKRENNCEDPKDDGGTSEADGNSTDGTKDSEDESDSGDDKASKIKGGIYTMKFLKTSLSTSTSSTLKPSSSSSTSEVLSKFSSDTSIAKKQAAERKKAAQAADEQVSSDDEEDIVTSEFEDSDDELESDNGRMDVKKEMLAFFQDASIDELSLIGGCSVKKAQRIVELRPFDSWESLWDVFHKGNGLSDDLLQGCKVVLKERKVILGLMSKCQTISSKMVKRVTEVMENGTGSTKQPSLLNSKLHLKLYQLIGLKWLMLLNEHSLSGILADEMGLGKTIQAIAFLAQLYENGIEGPHLITVPSSTLDNWVRELRLWCPALEVLIYYGSVEERRYLKHDILNGEVHFNVIVTTYNLAIGNDSDRGLFRRLNIKYAIFDEGHMLKNMNTLRYRHLMSINAEHRLLLTGTPLQNNLLELMSLLNFIMPSMFSSSTMQLSKMFSMKSHEEQSRFERDRITQAKLIMKPFILRRVKNEVLKQLPAKEEKIEFCSMSEKQQALYEALLTKLKSTSSGEKRELCNVMMQLRKMANHPLLHRQYYTTEKLQAMSQLMLKEPTHYDANAALIQEDMEVMSDFELHRLCQQYSSVSSFQLDTSLLLDSGKFLHLKELLASLKSQGDRVVLFSQFTMMLDIVEVLLKHLQHRYVRLDGATPIADRIVLIDEYNTDPDIFVFLLSTRAGGLGINLTSANVVILHDIDCNPYNDKQAEDRCHRVGQTRTVQVIKLISKDSIEDCILQLGHKKLKLEQDMTTADQDGGGTIPEDMASLLKASLGL</sequence>
<dbReference type="CDD" id="cd18793">
    <property type="entry name" value="SF2_C_SNF"/>
    <property type="match status" value="1"/>
</dbReference>
<dbReference type="InterPro" id="IPR014001">
    <property type="entry name" value="Helicase_ATP-bd"/>
</dbReference>
<feature type="region of interest" description="Disordered" evidence="3">
    <location>
        <begin position="156"/>
        <end position="227"/>
    </location>
</feature>
<dbReference type="SMART" id="SM00487">
    <property type="entry name" value="DEXDc"/>
    <property type="match status" value="1"/>
</dbReference>
<dbReference type="InterPro" id="IPR000330">
    <property type="entry name" value="SNF2_N"/>
</dbReference>
<evidence type="ECO:0000256" key="1">
    <source>
        <dbReference type="ARBA" id="ARBA00007025"/>
    </source>
</evidence>
<feature type="domain" description="Helicase C-terminal" evidence="5">
    <location>
        <begin position="701"/>
        <end position="863"/>
    </location>
</feature>
<dbReference type="SMART" id="SM00490">
    <property type="entry name" value="HELICc"/>
    <property type="match status" value="1"/>
</dbReference>
<proteinExistence type="inferred from homology"/>
<name>A0ABU7ENR3_9TELE</name>
<evidence type="ECO:0000259" key="5">
    <source>
        <dbReference type="PROSITE" id="PS51194"/>
    </source>
</evidence>
<dbReference type="CDD" id="cd17998">
    <property type="entry name" value="DEXHc_SMARCAD1"/>
    <property type="match status" value="1"/>
</dbReference>
<comment type="similarity">
    <text evidence="1">Belongs to the SNF2/RAD54 helicase family.</text>
</comment>
<dbReference type="PROSITE" id="PS51192">
    <property type="entry name" value="HELICASE_ATP_BIND_1"/>
    <property type="match status" value="1"/>
</dbReference>
<dbReference type="PROSITE" id="PS51194">
    <property type="entry name" value="HELICASE_CTER"/>
    <property type="match status" value="1"/>
</dbReference>
<feature type="compositionally biased region" description="Basic and acidic residues" evidence="3">
    <location>
        <begin position="87"/>
        <end position="112"/>
    </location>
</feature>
<dbReference type="EMBL" id="JAHUTJ010058991">
    <property type="protein sequence ID" value="MED6287649.1"/>
    <property type="molecule type" value="Genomic_DNA"/>
</dbReference>
<keyword evidence="2" id="KW-0378">Hydrolase</keyword>
<dbReference type="PANTHER" id="PTHR10799">
    <property type="entry name" value="SNF2/RAD54 HELICASE FAMILY"/>
    <property type="match status" value="1"/>
</dbReference>
<evidence type="ECO:0000259" key="4">
    <source>
        <dbReference type="PROSITE" id="PS51192"/>
    </source>
</evidence>
<dbReference type="SUPFAM" id="SSF52540">
    <property type="entry name" value="P-loop containing nucleoside triphosphate hydrolases"/>
    <property type="match status" value="2"/>
</dbReference>
<comment type="caution">
    <text evidence="6">The sequence shown here is derived from an EMBL/GenBank/DDBJ whole genome shotgun (WGS) entry which is preliminary data.</text>
</comment>
<evidence type="ECO:0000256" key="3">
    <source>
        <dbReference type="SAM" id="MobiDB-lite"/>
    </source>
</evidence>